<comment type="caution">
    <text evidence="2">The sequence shown here is derived from an EMBL/GenBank/DDBJ whole genome shotgun (WGS) entry which is preliminary data.</text>
</comment>
<dbReference type="AlphaFoldDB" id="A0A1Q5PVN7"/>
<accession>A0A1Q5PVN7</accession>
<organism evidence="2 3">
    <name type="scientific">Bowdeniella nasicola</name>
    <dbReference type="NCBI Taxonomy" id="208480"/>
    <lineage>
        <taxon>Bacteria</taxon>
        <taxon>Bacillati</taxon>
        <taxon>Actinomycetota</taxon>
        <taxon>Actinomycetes</taxon>
        <taxon>Actinomycetales</taxon>
        <taxon>Actinomycetaceae</taxon>
        <taxon>Bowdeniella</taxon>
    </lineage>
</organism>
<proteinExistence type="predicted"/>
<keyword evidence="3" id="KW-1185">Reference proteome</keyword>
<sequence length="61" mass="6505">MRDSTSVSPQESAPSDPSSDSGAALDAVVERTQALISVLKKQSENVYSDIRINGEKPDTLI</sequence>
<gene>
    <name evidence="2" type="ORF">BSZ39_12730</name>
</gene>
<evidence type="ECO:0000313" key="2">
    <source>
        <dbReference type="EMBL" id="OKL51627.1"/>
    </source>
</evidence>
<dbReference type="EMBL" id="MQVR01000153">
    <property type="protein sequence ID" value="OKL51627.1"/>
    <property type="molecule type" value="Genomic_DNA"/>
</dbReference>
<feature type="compositionally biased region" description="Low complexity" evidence="1">
    <location>
        <begin position="8"/>
        <end position="25"/>
    </location>
</feature>
<protein>
    <submittedName>
        <fullName evidence="2">Uncharacterized protein</fullName>
    </submittedName>
</protein>
<evidence type="ECO:0000313" key="3">
    <source>
        <dbReference type="Proteomes" id="UP000185628"/>
    </source>
</evidence>
<dbReference type="RefSeq" id="WP_073717666.1">
    <property type="nucleotide sequence ID" value="NZ_MQVR01000153.1"/>
</dbReference>
<reference evidence="3" key="1">
    <citation type="submission" date="2016-12" db="EMBL/GenBank/DDBJ databases">
        <authorList>
            <person name="Meng X."/>
        </authorList>
    </citation>
    <scope>NUCLEOTIDE SEQUENCE [LARGE SCALE GENOMIC DNA]</scope>
    <source>
        <strain evidence="3">DSM 19116</strain>
    </source>
</reference>
<name>A0A1Q5PVN7_9ACTO</name>
<evidence type="ECO:0000256" key="1">
    <source>
        <dbReference type="SAM" id="MobiDB-lite"/>
    </source>
</evidence>
<feature type="region of interest" description="Disordered" evidence="1">
    <location>
        <begin position="1"/>
        <end position="25"/>
    </location>
</feature>
<dbReference type="Proteomes" id="UP000185628">
    <property type="component" value="Unassembled WGS sequence"/>
</dbReference>